<evidence type="ECO:0000313" key="2">
    <source>
        <dbReference type="EMBL" id="PSV00634.1"/>
    </source>
</evidence>
<feature type="domain" description="DUF4942" evidence="1">
    <location>
        <begin position="96"/>
        <end position="273"/>
    </location>
</feature>
<evidence type="ECO:0000259" key="1">
    <source>
        <dbReference type="Pfam" id="PF13708"/>
    </source>
</evidence>
<dbReference type="AlphaFoldDB" id="A0A2T3KLN5"/>
<gene>
    <name evidence="2" type="ORF">C9J27_05715</name>
</gene>
<accession>A0A2T3KLN5</accession>
<dbReference type="EMBL" id="PYNF01000003">
    <property type="protein sequence ID" value="PSV00634.1"/>
    <property type="molecule type" value="Genomic_DNA"/>
</dbReference>
<name>A0A2T3KLN5_9GAMM</name>
<dbReference type="Pfam" id="PF13708">
    <property type="entry name" value="DUF4942"/>
    <property type="match status" value="1"/>
</dbReference>
<reference evidence="2 3" key="1">
    <citation type="submission" date="2018-01" db="EMBL/GenBank/DDBJ databases">
        <title>Whole genome sequencing of Histamine producing bacteria.</title>
        <authorList>
            <person name="Butler K."/>
        </authorList>
    </citation>
    <scope>NUCLEOTIDE SEQUENCE [LARGE SCALE GENOMIC DNA]</scope>
    <source>
        <strain evidence="2 3">FS-7.2</strain>
    </source>
</reference>
<comment type="caution">
    <text evidence="2">The sequence shown here is derived from an EMBL/GenBank/DDBJ whole genome shotgun (WGS) entry which is preliminary data.</text>
</comment>
<organism evidence="2 3">
    <name type="scientific">Photobacterium kishitanii</name>
    <dbReference type="NCBI Taxonomy" id="318456"/>
    <lineage>
        <taxon>Bacteria</taxon>
        <taxon>Pseudomonadati</taxon>
        <taxon>Pseudomonadota</taxon>
        <taxon>Gammaproteobacteria</taxon>
        <taxon>Vibrionales</taxon>
        <taxon>Vibrionaceae</taxon>
        <taxon>Photobacterium</taxon>
    </lineage>
</organism>
<dbReference type="Proteomes" id="UP000241426">
    <property type="component" value="Unassembled WGS sequence"/>
</dbReference>
<dbReference type="InterPro" id="IPR029063">
    <property type="entry name" value="SAM-dependent_MTases_sf"/>
</dbReference>
<dbReference type="RefSeq" id="WP_107289264.1">
    <property type="nucleotide sequence ID" value="NZ_PYNF01000003.1"/>
</dbReference>
<dbReference type="PRINTS" id="PR00507">
    <property type="entry name" value="N12N6MTFRASE"/>
</dbReference>
<proteinExistence type="predicted"/>
<evidence type="ECO:0000313" key="3">
    <source>
        <dbReference type="Proteomes" id="UP000241426"/>
    </source>
</evidence>
<protein>
    <recommendedName>
        <fullName evidence="1">DUF4942 domain-containing protein</fullName>
    </recommendedName>
</protein>
<dbReference type="SUPFAM" id="SSF53335">
    <property type="entry name" value="S-adenosyl-L-methionine-dependent methyltransferases"/>
    <property type="match status" value="1"/>
</dbReference>
<dbReference type="Gene3D" id="3.40.50.150">
    <property type="entry name" value="Vaccinia Virus protein VP39"/>
    <property type="match status" value="1"/>
</dbReference>
<dbReference type="InterPro" id="IPR031339">
    <property type="entry name" value="DUF4942"/>
</dbReference>
<sequence length="562" mass="63929">MPYNHPEICHFHFSHTNEKKVFGDKKSTTLSRISEYVAKRNDHVNKIKKIIEAVHLSSDAIQYLYTGAAHQSKNSAGNIYHSQVFCKENTENAIKACDADFWNNILTETNSFEAMPISTKNKWSAQILNLDVPTFDEESIVSTLNDVFSSRINYFAMRVDEVFRALSGEHVTNRPEGFTKRIIIANAVDSSVKNEHINNLRNAIQTLLGKARIGEDVSIKCKGMLTSLQSQTPGKYHLVDGGSLKIKAFLNGNVHIEMTEEIAIDLNQILAAMHPLAIPNKFKEHRKNRTEKNFYLEQSLVPNEVVDLLSSISYYLIGERHSDRPRQIIHWNKRDYSNDANTFIKNMLLDDLNLREIEIYEGAATGYEYSQNINDIKNIFEFILNTRTIPDYKSHQYYPSKENVAQAAIDMLEYDNDELTILEPQAGKGHLARMVKQEHLTCVEISTLNCLFLKALGHKHKVINEDFISFAQKAAQTGKKWDRILTNPPFSKGRAMLHIKASLSLLSKKGVVSAILPSSFRGKQLFEGYHCKWHDKTFSGEFEKTNTSVAIVSIKKLLPSNC</sequence>